<dbReference type="Proteomes" id="UP001164420">
    <property type="component" value="Unassembled WGS sequence"/>
</dbReference>
<proteinExistence type="inferred from homology"/>
<comment type="caution">
    <text evidence="13">The sequence shown here is derived from an EMBL/GenBank/DDBJ whole genome shotgun (WGS) entry which is preliminary data.</text>
</comment>
<evidence type="ECO:0000256" key="7">
    <source>
        <dbReference type="ARBA" id="ARBA00022989"/>
    </source>
</evidence>
<reference evidence="13 14" key="1">
    <citation type="journal article" date="2023" name="Front. Microbiol.">
        <title>Ralstonia chuxiongensis sp. nov., Ralstonia mojiangensis sp. nov., and Ralstonia soli sp. nov., isolated from tobacco fields, are three novel species in the family Burkholderiaceae.</title>
        <authorList>
            <person name="Lu C.H."/>
            <person name="Zhang Y.Y."/>
            <person name="Jiang N."/>
            <person name="Chen W."/>
            <person name="Shao X."/>
            <person name="Zhao Z.M."/>
            <person name="Lu W.L."/>
            <person name="Hu X."/>
            <person name="Xi Y.X."/>
            <person name="Zou S.Y."/>
            <person name="Wei Q.J."/>
            <person name="Lin Z.L."/>
            <person name="Gong L."/>
            <person name="Gai X.T."/>
            <person name="Zhang L.Q."/>
            <person name="Li J.Y."/>
            <person name="Jin Y."/>
            <person name="Xia Z.Y."/>
        </authorList>
    </citation>
    <scope>NUCLEOTIDE SEQUENCE [LARGE SCALE GENOMIC DNA]</scope>
    <source>
        <strain evidence="13 14">22TCJT01-1</strain>
    </source>
</reference>
<feature type="transmembrane region" description="Helical" evidence="11">
    <location>
        <begin position="15"/>
        <end position="35"/>
    </location>
</feature>
<evidence type="ECO:0000256" key="11">
    <source>
        <dbReference type="SAM" id="Phobius"/>
    </source>
</evidence>
<dbReference type="Pfam" id="PF07963">
    <property type="entry name" value="N_methyl"/>
    <property type="match status" value="1"/>
</dbReference>
<keyword evidence="3" id="KW-1003">Cell membrane</keyword>
<protein>
    <recommendedName>
        <fullName evidence="2">Type II secretion system protein H</fullName>
    </recommendedName>
    <alternativeName>
        <fullName evidence="10">General secretion pathway protein H</fullName>
    </alternativeName>
</protein>
<keyword evidence="6 11" id="KW-0812">Transmembrane</keyword>
<dbReference type="RefSeq" id="WP_260780877.1">
    <property type="nucleotide sequence ID" value="NZ_JAOCQI010000001.1"/>
</dbReference>
<accession>A0ABT2L495</accession>
<keyword evidence="5" id="KW-0997">Cell inner membrane</keyword>
<keyword evidence="7 11" id="KW-1133">Transmembrane helix</keyword>
<keyword evidence="4" id="KW-0488">Methylation</keyword>
<name>A0ABT2L495_9RALS</name>
<dbReference type="NCBIfam" id="TIGR02532">
    <property type="entry name" value="IV_pilin_GFxxxE"/>
    <property type="match status" value="1"/>
</dbReference>
<evidence type="ECO:0000256" key="10">
    <source>
        <dbReference type="ARBA" id="ARBA00030775"/>
    </source>
</evidence>
<dbReference type="InterPro" id="IPR022346">
    <property type="entry name" value="T2SS_GspH"/>
</dbReference>
<comment type="similarity">
    <text evidence="9">Belongs to the GSP H family.</text>
</comment>
<dbReference type="SUPFAM" id="SSF54523">
    <property type="entry name" value="Pili subunits"/>
    <property type="match status" value="1"/>
</dbReference>
<dbReference type="InterPro" id="IPR012902">
    <property type="entry name" value="N_methyl_site"/>
</dbReference>
<feature type="domain" description="General secretion pathway GspH" evidence="12">
    <location>
        <begin position="51"/>
        <end position="179"/>
    </location>
</feature>
<evidence type="ECO:0000256" key="8">
    <source>
        <dbReference type="ARBA" id="ARBA00023136"/>
    </source>
</evidence>
<keyword evidence="14" id="KW-1185">Reference proteome</keyword>
<dbReference type="EMBL" id="JAOCQI010000001">
    <property type="protein sequence ID" value="MCT7310042.1"/>
    <property type="molecule type" value="Genomic_DNA"/>
</dbReference>
<dbReference type="PROSITE" id="PS00409">
    <property type="entry name" value="PROKAR_NTER_METHYL"/>
    <property type="match status" value="1"/>
</dbReference>
<evidence type="ECO:0000256" key="1">
    <source>
        <dbReference type="ARBA" id="ARBA00004377"/>
    </source>
</evidence>
<evidence type="ECO:0000256" key="9">
    <source>
        <dbReference type="ARBA" id="ARBA00025772"/>
    </source>
</evidence>
<evidence type="ECO:0000313" key="14">
    <source>
        <dbReference type="Proteomes" id="UP001164420"/>
    </source>
</evidence>
<evidence type="ECO:0000313" key="13">
    <source>
        <dbReference type="EMBL" id="MCT7310042.1"/>
    </source>
</evidence>
<comment type="subcellular location">
    <subcellularLocation>
        <location evidence="1">Cell inner membrane</location>
        <topology evidence="1">Single-pass membrane protein</topology>
    </subcellularLocation>
</comment>
<organism evidence="13 14">
    <name type="scientific">Ralstonia mojiangensis</name>
    <dbReference type="NCBI Taxonomy" id="2953895"/>
    <lineage>
        <taxon>Bacteria</taxon>
        <taxon>Pseudomonadati</taxon>
        <taxon>Pseudomonadota</taxon>
        <taxon>Betaproteobacteria</taxon>
        <taxon>Burkholderiales</taxon>
        <taxon>Burkholderiaceae</taxon>
        <taxon>Ralstonia</taxon>
    </lineage>
</organism>
<evidence type="ECO:0000256" key="5">
    <source>
        <dbReference type="ARBA" id="ARBA00022519"/>
    </source>
</evidence>
<gene>
    <name evidence="13" type="ORF">N5J06_03740</name>
</gene>
<dbReference type="InterPro" id="IPR045584">
    <property type="entry name" value="Pilin-like"/>
</dbReference>
<dbReference type="Pfam" id="PF12019">
    <property type="entry name" value="GspH"/>
    <property type="match status" value="1"/>
</dbReference>
<keyword evidence="8 11" id="KW-0472">Membrane</keyword>
<dbReference type="Gene3D" id="3.55.40.10">
    <property type="entry name" value="minor pseudopilin epsh domain"/>
    <property type="match status" value="1"/>
</dbReference>
<evidence type="ECO:0000256" key="6">
    <source>
        <dbReference type="ARBA" id="ARBA00022692"/>
    </source>
</evidence>
<evidence type="ECO:0000256" key="2">
    <source>
        <dbReference type="ARBA" id="ARBA00021549"/>
    </source>
</evidence>
<evidence type="ECO:0000256" key="3">
    <source>
        <dbReference type="ARBA" id="ARBA00022475"/>
    </source>
</evidence>
<evidence type="ECO:0000259" key="12">
    <source>
        <dbReference type="Pfam" id="PF12019"/>
    </source>
</evidence>
<evidence type="ECO:0000256" key="4">
    <source>
        <dbReference type="ARBA" id="ARBA00022481"/>
    </source>
</evidence>
<sequence>MRTPSRPLPVIRPGGFTLLELMATITVAAVILMLAGPSLNDFMRKQRVITAVDSITSAIGQARSIAIATNSYVTIAPLDKTNWNNGVQVFSEGQNPDGLYDKTVDKLLGQYDAMPTGMTVAFKSTANIASSSSSQTSLTYSPVGYTVTTGKVAQVNATFIVKFVDGKPPSRGVIINALGRARTCDPAVDSTCVPTATQ</sequence>